<reference evidence="2" key="1">
    <citation type="submission" date="2020-02" db="EMBL/GenBank/DDBJ databases">
        <authorList>
            <person name="Meier V. D."/>
        </authorList>
    </citation>
    <scope>NUCLEOTIDE SEQUENCE</scope>
    <source>
        <strain evidence="2">AVDCRST_MAG40</strain>
    </source>
</reference>
<feature type="region of interest" description="Disordered" evidence="1">
    <location>
        <begin position="1"/>
        <end position="69"/>
    </location>
</feature>
<feature type="non-terminal residue" evidence="2">
    <location>
        <position position="69"/>
    </location>
</feature>
<dbReference type="AlphaFoldDB" id="A0A6J4KQN8"/>
<evidence type="ECO:0000313" key="2">
    <source>
        <dbReference type="EMBL" id="CAA9311915.1"/>
    </source>
</evidence>
<dbReference type="EMBL" id="CADCTX010000301">
    <property type="protein sequence ID" value="CAA9311915.1"/>
    <property type="molecule type" value="Genomic_DNA"/>
</dbReference>
<name>A0A6J4KQN8_9BACT</name>
<feature type="non-terminal residue" evidence="2">
    <location>
        <position position="1"/>
    </location>
</feature>
<gene>
    <name evidence="2" type="ORF">AVDCRST_MAG40-1030</name>
</gene>
<accession>A0A6J4KQN8</accession>
<organism evidence="2">
    <name type="scientific">uncultured Gemmatimonadaceae bacterium</name>
    <dbReference type="NCBI Taxonomy" id="246130"/>
    <lineage>
        <taxon>Bacteria</taxon>
        <taxon>Pseudomonadati</taxon>
        <taxon>Gemmatimonadota</taxon>
        <taxon>Gemmatimonadia</taxon>
        <taxon>Gemmatimonadales</taxon>
        <taxon>Gemmatimonadaceae</taxon>
        <taxon>environmental samples</taxon>
    </lineage>
</organism>
<evidence type="ECO:0000256" key="1">
    <source>
        <dbReference type="SAM" id="MobiDB-lite"/>
    </source>
</evidence>
<sequence>PAPCASTDAPPGSPRGRWPTRSPTRGGGCSRRAVATSCATPAPRAAGRACSRPRASGRSRRASRNVVRA</sequence>
<feature type="compositionally biased region" description="Low complexity" evidence="1">
    <location>
        <begin position="41"/>
        <end position="54"/>
    </location>
</feature>
<proteinExistence type="predicted"/>
<protein>
    <submittedName>
        <fullName evidence="2">Uncharacterized protein</fullName>
    </submittedName>
</protein>